<accession>A0A1Y2DQ93</accession>
<organism evidence="3 4">
    <name type="scientific">Pseudomassariella vexata</name>
    <dbReference type="NCBI Taxonomy" id="1141098"/>
    <lineage>
        <taxon>Eukaryota</taxon>
        <taxon>Fungi</taxon>
        <taxon>Dikarya</taxon>
        <taxon>Ascomycota</taxon>
        <taxon>Pezizomycotina</taxon>
        <taxon>Sordariomycetes</taxon>
        <taxon>Xylariomycetidae</taxon>
        <taxon>Amphisphaeriales</taxon>
        <taxon>Pseudomassariaceae</taxon>
        <taxon>Pseudomassariella</taxon>
    </lineage>
</organism>
<evidence type="ECO:0000313" key="3">
    <source>
        <dbReference type="EMBL" id="ORY61458.1"/>
    </source>
</evidence>
<keyword evidence="2" id="KW-0812">Transmembrane</keyword>
<dbReference type="InParanoid" id="A0A1Y2DQ93"/>
<dbReference type="OrthoDB" id="4848916at2759"/>
<keyword evidence="4" id="KW-1185">Reference proteome</keyword>
<gene>
    <name evidence="3" type="ORF">BCR38DRAFT_411331</name>
</gene>
<keyword evidence="2" id="KW-1133">Transmembrane helix</keyword>
<comment type="caution">
    <text evidence="3">The sequence shown here is derived from an EMBL/GenBank/DDBJ whole genome shotgun (WGS) entry which is preliminary data.</text>
</comment>
<name>A0A1Y2DQ93_9PEZI</name>
<evidence type="ECO:0000256" key="1">
    <source>
        <dbReference type="SAM" id="MobiDB-lite"/>
    </source>
</evidence>
<keyword evidence="2" id="KW-0472">Membrane</keyword>
<protein>
    <submittedName>
        <fullName evidence="3">Uncharacterized protein</fullName>
    </submittedName>
</protein>
<dbReference type="EMBL" id="MCFJ01000010">
    <property type="protein sequence ID" value="ORY61458.1"/>
    <property type="molecule type" value="Genomic_DNA"/>
</dbReference>
<feature type="transmembrane region" description="Helical" evidence="2">
    <location>
        <begin position="161"/>
        <end position="181"/>
    </location>
</feature>
<dbReference type="GeneID" id="63774776"/>
<sequence>MTGYRRRRGGSEPASSNHVTMSAVTSILMRNASNSVNANTSMPPSTYTGTYIDSIMVPSMDPTALNTSITDVYTATTAPDTTTEVPPSMEISIKTTNSPSIPPSFSKATSRGITSNTNAQSQPTTPETNTSAGPSTPTATTPAAQSASSSPNEGFGPDQKAALISGLIIAIAMIVTTAFLVRYRSLQERERLAQEAHIIPASSPDRSGPSMAAANGLNDTNNSGTPGVGEARLAVRPALTRRMLFSELWPGQTRDAGRRYMIFVEPSTTEETTPAMGDRRSNGSRDCSPSPTPLIPMGPAGAEANAKWSHGR</sequence>
<feature type="compositionally biased region" description="Polar residues" evidence="1">
    <location>
        <begin position="106"/>
        <end position="129"/>
    </location>
</feature>
<dbReference type="AlphaFoldDB" id="A0A1Y2DQ93"/>
<evidence type="ECO:0000313" key="4">
    <source>
        <dbReference type="Proteomes" id="UP000193689"/>
    </source>
</evidence>
<feature type="region of interest" description="Disordered" evidence="1">
    <location>
        <begin position="92"/>
        <end position="155"/>
    </location>
</feature>
<feature type="compositionally biased region" description="Low complexity" evidence="1">
    <location>
        <begin position="130"/>
        <end position="151"/>
    </location>
</feature>
<dbReference type="Proteomes" id="UP000193689">
    <property type="component" value="Unassembled WGS sequence"/>
</dbReference>
<proteinExistence type="predicted"/>
<dbReference type="RefSeq" id="XP_040713535.1">
    <property type="nucleotide sequence ID" value="XM_040858564.1"/>
</dbReference>
<evidence type="ECO:0000256" key="2">
    <source>
        <dbReference type="SAM" id="Phobius"/>
    </source>
</evidence>
<reference evidence="3 4" key="1">
    <citation type="submission" date="2016-07" db="EMBL/GenBank/DDBJ databases">
        <title>Pervasive Adenine N6-methylation of Active Genes in Fungi.</title>
        <authorList>
            <consortium name="DOE Joint Genome Institute"/>
            <person name="Mondo S.J."/>
            <person name="Dannebaum R.O."/>
            <person name="Kuo R.C."/>
            <person name="Labutti K."/>
            <person name="Haridas S."/>
            <person name="Kuo A."/>
            <person name="Salamov A."/>
            <person name="Ahrendt S.R."/>
            <person name="Lipzen A."/>
            <person name="Sullivan W."/>
            <person name="Andreopoulos W.B."/>
            <person name="Clum A."/>
            <person name="Lindquist E."/>
            <person name="Daum C."/>
            <person name="Ramamoorthy G.K."/>
            <person name="Gryganskyi A."/>
            <person name="Culley D."/>
            <person name="Magnuson J.K."/>
            <person name="James T.Y."/>
            <person name="O'Malley M.A."/>
            <person name="Stajich J.E."/>
            <person name="Spatafora J.W."/>
            <person name="Visel A."/>
            <person name="Grigoriev I.V."/>
        </authorList>
    </citation>
    <scope>NUCLEOTIDE SEQUENCE [LARGE SCALE GENOMIC DNA]</scope>
    <source>
        <strain evidence="3 4">CBS 129021</strain>
    </source>
</reference>
<feature type="region of interest" description="Disordered" evidence="1">
    <location>
        <begin position="267"/>
        <end position="312"/>
    </location>
</feature>